<dbReference type="AlphaFoldDB" id="A0A8H5F7V6"/>
<comment type="similarity">
    <text evidence="1 3">Belongs to the type-B carboxylesterase/lipase family.</text>
</comment>
<dbReference type="SUPFAM" id="SSF53474">
    <property type="entry name" value="alpha/beta-Hydrolases"/>
    <property type="match status" value="1"/>
</dbReference>
<dbReference type="InterPro" id="IPR002018">
    <property type="entry name" value="CarbesteraseB"/>
</dbReference>
<evidence type="ECO:0000256" key="3">
    <source>
        <dbReference type="RuleBase" id="RU361235"/>
    </source>
</evidence>
<evidence type="ECO:0000256" key="1">
    <source>
        <dbReference type="ARBA" id="ARBA00005964"/>
    </source>
</evidence>
<reference evidence="5 6" key="1">
    <citation type="journal article" date="2020" name="ISME J.">
        <title>Uncovering the hidden diversity of litter-decomposition mechanisms in mushroom-forming fungi.</title>
        <authorList>
            <person name="Floudas D."/>
            <person name="Bentzer J."/>
            <person name="Ahren D."/>
            <person name="Johansson T."/>
            <person name="Persson P."/>
            <person name="Tunlid A."/>
        </authorList>
    </citation>
    <scope>NUCLEOTIDE SEQUENCE [LARGE SCALE GENOMIC DNA]</scope>
    <source>
        <strain evidence="5 6">CBS 101986</strain>
    </source>
</reference>
<dbReference type="PROSITE" id="PS00122">
    <property type="entry name" value="CARBOXYLESTERASE_B_1"/>
    <property type="match status" value="1"/>
</dbReference>
<comment type="caution">
    <text evidence="5">The sequence shown here is derived from an EMBL/GenBank/DDBJ whole genome shotgun (WGS) entry which is preliminary data.</text>
</comment>
<proteinExistence type="inferred from homology"/>
<evidence type="ECO:0000259" key="4">
    <source>
        <dbReference type="Pfam" id="PF00135"/>
    </source>
</evidence>
<dbReference type="InterPro" id="IPR029058">
    <property type="entry name" value="AB_hydrolase_fold"/>
</dbReference>
<dbReference type="GO" id="GO:0016787">
    <property type="term" value="F:hydrolase activity"/>
    <property type="evidence" value="ECO:0007669"/>
    <property type="project" value="UniProtKB-KW"/>
</dbReference>
<keyword evidence="3" id="KW-0732">Signal</keyword>
<evidence type="ECO:0000313" key="5">
    <source>
        <dbReference type="EMBL" id="KAF5327025.1"/>
    </source>
</evidence>
<dbReference type="PANTHER" id="PTHR11559">
    <property type="entry name" value="CARBOXYLESTERASE"/>
    <property type="match status" value="1"/>
</dbReference>
<dbReference type="EC" id="3.1.1.-" evidence="3"/>
<dbReference type="InterPro" id="IPR050309">
    <property type="entry name" value="Type-B_Carboxylest/Lipase"/>
</dbReference>
<evidence type="ECO:0000256" key="2">
    <source>
        <dbReference type="ARBA" id="ARBA00022801"/>
    </source>
</evidence>
<feature type="signal peptide" evidence="3">
    <location>
        <begin position="1"/>
        <end position="22"/>
    </location>
</feature>
<accession>A0A8H5F7V6</accession>
<dbReference type="Gene3D" id="3.40.50.1820">
    <property type="entry name" value="alpha/beta hydrolase"/>
    <property type="match status" value="1"/>
</dbReference>
<dbReference type="EMBL" id="JAACJJ010000014">
    <property type="protein sequence ID" value="KAF5327025.1"/>
    <property type="molecule type" value="Genomic_DNA"/>
</dbReference>
<keyword evidence="2 3" id="KW-0378">Hydrolase</keyword>
<name>A0A8H5F7V6_9AGAR</name>
<evidence type="ECO:0000313" key="6">
    <source>
        <dbReference type="Proteomes" id="UP000567179"/>
    </source>
</evidence>
<feature type="domain" description="Carboxylesterase type B" evidence="4">
    <location>
        <begin position="32"/>
        <end position="523"/>
    </location>
</feature>
<dbReference type="Proteomes" id="UP000567179">
    <property type="component" value="Unassembled WGS sequence"/>
</dbReference>
<gene>
    <name evidence="5" type="ORF">D9619_004785</name>
</gene>
<protein>
    <recommendedName>
        <fullName evidence="3">Carboxylic ester hydrolase</fullName>
        <ecNumber evidence="3">3.1.1.-</ecNumber>
    </recommendedName>
</protein>
<feature type="chain" id="PRO_5034933392" description="Carboxylic ester hydrolase" evidence="3">
    <location>
        <begin position="23"/>
        <end position="549"/>
    </location>
</feature>
<sequence length="549" mass="59462">MHLSQTLFGLLTALWGAPAGLAAAPTTGTVDVKLRIGTFRGLAGVNGMDKFLGIPFAQQPVGALRFKAPAPITKSSNAVFNATAFGHACPQPPAAFLGADMGEDCLWMNIWRPQGLAANAKLPVLFWIHGGAFTTNSASNPQSEPTEFIQRSLDVKKPFIFVSTNYRVNTFGFLASATMAPEDLNQGLLDQRQALVFVKENIAAFGGDPAKVTIWGQSAGAGSVEAHMLYPAKKSLFRAGIADSSTGPFKNTPDASTFDKPGKPFARLLAATGCASGPAAISCLQKVPFETLLNISNTMIAGTLNQQLWQPALGPAGSFVTERASTKIERGDVLRVPYIGGTNANEGTFFTSSVRLRGLSGQAETNAFVNYIENLLIDNSTLTSDVINAFVEQYPANDPNAGGPFITGDSLFDRTAAFYTNEMFLSVRRFFFQRAAALLPMFAYFYKEFIPGNDITKGVTHAMELELFFGPPSLPANTSIESGLQAQMRDFYINFINDLNPGPQWERFDPRSPRVLQLQRGNVTMIPDDWDVARVDFCNTPKVIGEFEK</sequence>
<organism evidence="5 6">
    <name type="scientific">Psilocybe cf. subviscida</name>
    <dbReference type="NCBI Taxonomy" id="2480587"/>
    <lineage>
        <taxon>Eukaryota</taxon>
        <taxon>Fungi</taxon>
        <taxon>Dikarya</taxon>
        <taxon>Basidiomycota</taxon>
        <taxon>Agaricomycotina</taxon>
        <taxon>Agaricomycetes</taxon>
        <taxon>Agaricomycetidae</taxon>
        <taxon>Agaricales</taxon>
        <taxon>Agaricineae</taxon>
        <taxon>Strophariaceae</taxon>
        <taxon>Psilocybe</taxon>
    </lineage>
</organism>
<dbReference type="OrthoDB" id="408631at2759"/>
<dbReference type="Pfam" id="PF00135">
    <property type="entry name" value="COesterase"/>
    <property type="match status" value="1"/>
</dbReference>
<dbReference type="InterPro" id="IPR019826">
    <property type="entry name" value="Carboxylesterase_B_AS"/>
</dbReference>
<keyword evidence="6" id="KW-1185">Reference proteome</keyword>